<keyword evidence="1" id="KW-0418">Kinase</keyword>
<reference evidence="1" key="1">
    <citation type="journal article" date="2019" name="Sci. Rep.">
        <title>The first clawed lobster virus Homarus gammarus nudivirus (HgNV n. sp.) expands the diversity of the Nudiviridae.</title>
        <authorList>
            <person name="Holt C.C."/>
            <person name="Stone M."/>
            <person name="Bass D."/>
            <person name="Bateman K.S."/>
            <person name="van Aerle R."/>
            <person name="Daniels C.L."/>
            <person name="van der Giezen M."/>
            <person name="Ross S.H."/>
            <person name="Hooper C."/>
            <person name="Stentiford G.D."/>
        </authorList>
    </citation>
    <scope>NUCLEOTIDE SEQUENCE</scope>
    <source>
        <strain evidence="1">52S104HLG2</strain>
    </source>
</reference>
<name>A0A411HB59_9VIRU</name>
<dbReference type="Proteomes" id="UP000682645">
    <property type="component" value="Segment"/>
</dbReference>
<dbReference type="EMBL" id="MK439999">
    <property type="protein sequence ID" value="QBB28632.1"/>
    <property type="molecule type" value="Genomic_DNA"/>
</dbReference>
<evidence type="ECO:0000313" key="2">
    <source>
        <dbReference type="Proteomes" id="UP000682645"/>
    </source>
</evidence>
<organism evidence="1 2">
    <name type="scientific">Homarus gammarus nudivirus</name>
    <dbReference type="NCBI Taxonomy" id="2509616"/>
    <lineage>
        <taxon>Viruses</taxon>
        <taxon>Viruses incertae sedis</taxon>
        <taxon>Naldaviricetes</taxon>
        <taxon>Lefavirales</taxon>
        <taxon>Nudiviridae</taxon>
        <taxon>Gammanudivirus</taxon>
        <taxon>Gammanudivirus hogammari</taxon>
    </lineage>
</organism>
<dbReference type="GO" id="GO:0016301">
    <property type="term" value="F:kinase activity"/>
    <property type="evidence" value="ECO:0007669"/>
    <property type="project" value="UniProtKB-KW"/>
</dbReference>
<protein>
    <submittedName>
        <fullName evidence="1">Guanosine monophosphate kinase</fullName>
    </submittedName>
</protein>
<keyword evidence="1" id="KW-0808">Transferase</keyword>
<proteinExistence type="predicted"/>
<evidence type="ECO:0000313" key="1">
    <source>
        <dbReference type="EMBL" id="QBB28632.1"/>
    </source>
</evidence>
<keyword evidence="2" id="KW-1185">Reference proteome</keyword>
<accession>A0A411HB59</accession>
<dbReference type="SUPFAM" id="SSF52540">
    <property type="entry name" value="P-loop containing nucleoside triphosphate hydrolases"/>
    <property type="match status" value="1"/>
</dbReference>
<dbReference type="Gene3D" id="3.40.50.300">
    <property type="entry name" value="P-loop containing nucleotide triphosphate hydrolases"/>
    <property type="match status" value="1"/>
</dbReference>
<gene>
    <name evidence="1" type="ORF">HgNV_027</name>
</gene>
<sequence>MSKFGNNYTEKQKPNECDKEIDECYGKLYSKYVKHPIFMHKNPSIKLLKTQKSQGETYWTQDVAVGCNETVEEYLNRFYLNFISSKFDNIFIEGPSATGKSSLSRGFNTFKINQFYDVSRNNVYNTYPEMAIIYMNLNLLLSKYKGIVVDRSIISNMAYLMVYYIMNVMVNEGKHLKSMFGLCEEFVTLYNLTPALEYFRNCKTNVLVIIDSSFEHSAKRANGRGIVTNSSSDMIKSICKEYHQAQTAAFSFLANFLRYPCIDLNYIRSNCYNPGGDTEIFTTHAKIFQSWFSGIYEKDVKIEIPQEFRTLDHSVMRHLQDIVIMKSNR</sequence>
<dbReference type="InterPro" id="IPR027417">
    <property type="entry name" value="P-loop_NTPase"/>
</dbReference>